<feature type="signal peptide" evidence="1">
    <location>
        <begin position="1"/>
        <end position="22"/>
    </location>
</feature>
<accession>A0A7Y0E3A0</accession>
<dbReference type="Proteomes" id="UP000539372">
    <property type="component" value="Unassembled WGS sequence"/>
</dbReference>
<dbReference type="EMBL" id="JABBNT010000005">
    <property type="protein sequence ID" value="NMM46406.1"/>
    <property type="molecule type" value="Genomic_DNA"/>
</dbReference>
<dbReference type="Gene3D" id="3.40.190.10">
    <property type="entry name" value="Periplasmic binding protein-like II"/>
    <property type="match status" value="2"/>
</dbReference>
<dbReference type="AlphaFoldDB" id="A0A7Y0E3A0"/>
<comment type="caution">
    <text evidence="3">The sequence shown here is derived from an EMBL/GenBank/DDBJ whole genome shotgun (WGS) entry which is preliminary data.</text>
</comment>
<organism evidence="3 4">
    <name type="scientific">Pacificispira spongiicola</name>
    <dbReference type="NCBI Taxonomy" id="2729598"/>
    <lineage>
        <taxon>Bacteria</taxon>
        <taxon>Pseudomonadati</taxon>
        <taxon>Pseudomonadota</taxon>
        <taxon>Alphaproteobacteria</taxon>
        <taxon>Rhodospirillales</taxon>
        <taxon>Rhodospirillaceae</taxon>
        <taxon>Pacificispira</taxon>
    </lineage>
</organism>
<name>A0A7Y0E3A0_9PROT</name>
<dbReference type="Pfam" id="PF00497">
    <property type="entry name" value="SBP_bac_3"/>
    <property type="match status" value="1"/>
</dbReference>
<feature type="chain" id="PRO_5031130280" evidence="1">
    <location>
        <begin position="23"/>
        <end position="248"/>
    </location>
</feature>
<reference evidence="3 4" key="1">
    <citation type="submission" date="2020-04" db="EMBL/GenBank/DDBJ databases">
        <title>Rhodospirillaceae bacterium KN72 isolated from deep sea.</title>
        <authorList>
            <person name="Zhang D.-C."/>
        </authorList>
    </citation>
    <scope>NUCLEOTIDE SEQUENCE [LARGE SCALE GENOMIC DNA]</scope>
    <source>
        <strain evidence="3 4">KN72</strain>
    </source>
</reference>
<evidence type="ECO:0000259" key="2">
    <source>
        <dbReference type="SMART" id="SM00062"/>
    </source>
</evidence>
<sequence length="248" mass="28230">MSAMKYMAALFCCIWFMASSWAAEPRPVTIATLDFPPYVSNRLPNKGWAWEVARTVLRQQGYEPNLLIMPWIRALKFAEEGEVDALFMANKTPEREKWAVFSDPIGEEVSVAFKLRDRQFGIRDLSDLATHTVVALRGSNAFDVLRRGGVEAVPVSEMLNGFQMVLQGRADMFVTDRFAGRAFLRQHFTDDLVNRINIEQHLVDVNRLHLAISKKVPDHMDILTAFNNGLAQARQNGLYDRIQKSHGF</sequence>
<dbReference type="SMART" id="SM00062">
    <property type="entry name" value="PBPb"/>
    <property type="match status" value="1"/>
</dbReference>
<dbReference type="SUPFAM" id="SSF53850">
    <property type="entry name" value="Periplasmic binding protein-like II"/>
    <property type="match status" value="1"/>
</dbReference>
<keyword evidence="1" id="KW-0732">Signal</keyword>
<dbReference type="PANTHER" id="PTHR38834:SF3">
    <property type="entry name" value="SOLUTE-BINDING PROTEIN FAMILY 3_N-TERMINAL DOMAIN-CONTAINING PROTEIN"/>
    <property type="match status" value="1"/>
</dbReference>
<proteinExistence type="predicted"/>
<feature type="domain" description="Solute-binding protein family 3/N-terminal" evidence="2">
    <location>
        <begin position="27"/>
        <end position="246"/>
    </location>
</feature>
<protein>
    <submittedName>
        <fullName evidence="3">Transporter substrate-binding domain-containing protein</fullName>
    </submittedName>
</protein>
<dbReference type="InterPro" id="IPR001638">
    <property type="entry name" value="Solute-binding_3/MltF_N"/>
</dbReference>
<keyword evidence="4" id="KW-1185">Reference proteome</keyword>
<evidence type="ECO:0000256" key="1">
    <source>
        <dbReference type="SAM" id="SignalP"/>
    </source>
</evidence>
<gene>
    <name evidence="3" type="ORF">HH303_18080</name>
</gene>
<evidence type="ECO:0000313" key="3">
    <source>
        <dbReference type="EMBL" id="NMM46406.1"/>
    </source>
</evidence>
<dbReference type="PANTHER" id="PTHR38834">
    <property type="entry name" value="PERIPLASMIC SUBSTRATE BINDING PROTEIN FAMILY 3"/>
    <property type="match status" value="1"/>
</dbReference>
<evidence type="ECO:0000313" key="4">
    <source>
        <dbReference type="Proteomes" id="UP000539372"/>
    </source>
</evidence>